<feature type="region of interest" description="Disordered" evidence="1">
    <location>
        <begin position="123"/>
        <end position="142"/>
    </location>
</feature>
<name>R0M5L7_ANAPL</name>
<dbReference type="Proteomes" id="UP000296049">
    <property type="component" value="Unassembled WGS sequence"/>
</dbReference>
<keyword evidence="3" id="KW-1185">Reference proteome</keyword>
<evidence type="ECO:0000313" key="3">
    <source>
        <dbReference type="Proteomes" id="UP000296049"/>
    </source>
</evidence>
<gene>
    <name evidence="2" type="ORF">Anapl_08641</name>
</gene>
<proteinExistence type="predicted"/>
<organism evidence="2 3">
    <name type="scientific">Anas platyrhynchos</name>
    <name type="common">Mallard</name>
    <name type="synonym">Anas boschas</name>
    <dbReference type="NCBI Taxonomy" id="8839"/>
    <lineage>
        <taxon>Eukaryota</taxon>
        <taxon>Metazoa</taxon>
        <taxon>Chordata</taxon>
        <taxon>Craniata</taxon>
        <taxon>Vertebrata</taxon>
        <taxon>Euteleostomi</taxon>
        <taxon>Archelosauria</taxon>
        <taxon>Archosauria</taxon>
        <taxon>Dinosauria</taxon>
        <taxon>Saurischia</taxon>
        <taxon>Theropoda</taxon>
        <taxon>Coelurosauria</taxon>
        <taxon>Aves</taxon>
        <taxon>Neognathae</taxon>
        <taxon>Galloanserae</taxon>
        <taxon>Anseriformes</taxon>
        <taxon>Anatidae</taxon>
        <taxon>Anatinae</taxon>
        <taxon>Anas</taxon>
    </lineage>
</organism>
<dbReference type="EMBL" id="KB742485">
    <property type="protein sequence ID" value="EOB07903.1"/>
    <property type="molecule type" value="Genomic_DNA"/>
</dbReference>
<feature type="compositionally biased region" description="Polar residues" evidence="1">
    <location>
        <begin position="131"/>
        <end position="141"/>
    </location>
</feature>
<reference evidence="3" key="1">
    <citation type="journal article" date="2013" name="Nat. Genet.">
        <title>The duck genome and transcriptome provide insight into an avian influenza virus reservoir species.</title>
        <authorList>
            <person name="Huang Y."/>
            <person name="Li Y."/>
            <person name="Burt D.W."/>
            <person name="Chen H."/>
            <person name="Zhang Y."/>
            <person name="Qian W."/>
            <person name="Kim H."/>
            <person name="Gan S."/>
            <person name="Zhao Y."/>
            <person name="Li J."/>
            <person name="Yi K."/>
            <person name="Feng H."/>
            <person name="Zhu P."/>
            <person name="Li B."/>
            <person name="Liu Q."/>
            <person name="Fairley S."/>
            <person name="Magor K.E."/>
            <person name="Du Z."/>
            <person name="Hu X."/>
            <person name="Goodman L."/>
            <person name="Tafer H."/>
            <person name="Vignal A."/>
            <person name="Lee T."/>
            <person name="Kim K.W."/>
            <person name="Sheng Z."/>
            <person name="An Y."/>
            <person name="Searle S."/>
            <person name="Herrero J."/>
            <person name="Groenen M.A."/>
            <person name="Crooijmans R.P."/>
            <person name="Faraut T."/>
            <person name="Cai Q."/>
            <person name="Webster R.G."/>
            <person name="Aldridge J.R."/>
            <person name="Warren W.C."/>
            <person name="Bartschat S."/>
            <person name="Kehr S."/>
            <person name="Marz M."/>
            <person name="Stadler P.F."/>
            <person name="Smith J."/>
            <person name="Kraus R.H."/>
            <person name="Zhao Y."/>
            <person name="Ren L."/>
            <person name="Fei J."/>
            <person name="Morisson M."/>
            <person name="Kaiser P."/>
            <person name="Griffin D.K."/>
            <person name="Rao M."/>
            <person name="Pitel F."/>
            <person name="Wang J."/>
            <person name="Li N."/>
        </authorList>
    </citation>
    <scope>NUCLEOTIDE SEQUENCE [LARGE SCALE GENOMIC DNA]</scope>
</reference>
<feature type="region of interest" description="Disordered" evidence="1">
    <location>
        <begin position="222"/>
        <end position="241"/>
    </location>
</feature>
<sequence length="370" mass="41115">MVEVELEVCNQSLDEGSGPSAMIYSYVCGTFVARSYHLEEHGVVLIKLIFIRRKKKMLVLGNGWEQLLNCCHRRPVDIEQFLATIRLCAVLYLKARTKVFKPKAHSNENLLCCQCSEHPSFQTSKRPRAQGQGSSHNVVQQESEHRAMQAALTEAMHRKGFSTAPLWLFVSAGPVLLDHVGSGFEDPKELIGSWGCTHRDSQGDQARDGHSSGAARLYQGSEAVGSYNSPPHPSRETWRSLSAYHPSPGHTGLLVSHGHGLLSCVLCIPALRQHHITSASSQPPIAPQAKNVPQLFTSGNYFLARCEISIKTTHQQVQTSSLDQRGVVRGDVDNADPQWEDRGRRQKMAQNNEGKDCRSTQTLEWAFISR</sequence>
<evidence type="ECO:0000256" key="1">
    <source>
        <dbReference type="SAM" id="MobiDB-lite"/>
    </source>
</evidence>
<dbReference type="AlphaFoldDB" id="R0M5L7"/>
<evidence type="ECO:0000313" key="2">
    <source>
        <dbReference type="EMBL" id="EOB07903.1"/>
    </source>
</evidence>
<feature type="region of interest" description="Disordered" evidence="1">
    <location>
        <begin position="329"/>
        <end position="356"/>
    </location>
</feature>
<accession>R0M5L7</accession>
<protein>
    <submittedName>
        <fullName evidence="2">Uncharacterized protein</fullName>
    </submittedName>
</protein>